<accession>A0A2P2NEH6</accession>
<dbReference type="EMBL" id="GGEC01060393">
    <property type="protein sequence ID" value="MBX40877.1"/>
    <property type="molecule type" value="Transcribed_RNA"/>
</dbReference>
<organism evidence="1">
    <name type="scientific">Rhizophora mucronata</name>
    <name type="common">Asiatic mangrove</name>
    <dbReference type="NCBI Taxonomy" id="61149"/>
    <lineage>
        <taxon>Eukaryota</taxon>
        <taxon>Viridiplantae</taxon>
        <taxon>Streptophyta</taxon>
        <taxon>Embryophyta</taxon>
        <taxon>Tracheophyta</taxon>
        <taxon>Spermatophyta</taxon>
        <taxon>Magnoliopsida</taxon>
        <taxon>eudicotyledons</taxon>
        <taxon>Gunneridae</taxon>
        <taxon>Pentapetalae</taxon>
        <taxon>rosids</taxon>
        <taxon>fabids</taxon>
        <taxon>Malpighiales</taxon>
        <taxon>Rhizophoraceae</taxon>
        <taxon>Rhizophora</taxon>
    </lineage>
</organism>
<evidence type="ECO:0000313" key="1">
    <source>
        <dbReference type="EMBL" id="MBX40877.1"/>
    </source>
</evidence>
<sequence>MSCTCGPILFHLVVGDWVLYKRNRYSQKSLQSQ</sequence>
<name>A0A2P2NEH6_RHIMU</name>
<proteinExistence type="predicted"/>
<reference evidence="1" key="1">
    <citation type="submission" date="2018-02" db="EMBL/GenBank/DDBJ databases">
        <title>Rhizophora mucronata_Transcriptome.</title>
        <authorList>
            <person name="Meera S.P."/>
            <person name="Sreeshan A."/>
            <person name="Augustine A."/>
        </authorList>
    </citation>
    <scope>NUCLEOTIDE SEQUENCE</scope>
    <source>
        <tissue evidence="1">Leaf</tissue>
    </source>
</reference>
<dbReference type="AlphaFoldDB" id="A0A2P2NEH6"/>
<protein>
    <submittedName>
        <fullName evidence="1">Uncharacterized protein</fullName>
    </submittedName>
</protein>